<reference evidence="8" key="1">
    <citation type="submission" date="2016-05" db="EMBL/GenBank/DDBJ databases">
        <title>Comparative genomics of biotechnologically important yeasts.</title>
        <authorList>
            <consortium name="DOE Joint Genome Institute"/>
            <person name="Riley R."/>
            <person name="Haridas S."/>
            <person name="Wolfe K.H."/>
            <person name="Lopes M.R."/>
            <person name="Hittinger C.T."/>
            <person name="Goker M."/>
            <person name="Salamov A."/>
            <person name="Wisecaver J."/>
            <person name="Long T.M."/>
            <person name="Aerts A.L."/>
            <person name="Barry K."/>
            <person name="Choi C."/>
            <person name="Clum A."/>
            <person name="Coughlan A.Y."/>
            <person name="Deshpande S."/>
            <person name="Douglass A.P."/>
            <person name="Hanson S.J."/>
            <person name="Klenk H.-P."/>
            <person name="Labutti K."/>
            <person name="Lapidus A."/>
            <person name="Lindquist E."/>
            <person name="Lipzen A."/>
            <person name="Meier-Kolthoff J.P."/>
            <person name="Ohm R.A."/>
            <person name="Otillar R.P."/>
            <person name="Pangilinan J."/>
            <person name="Peng Y."/>
            <person name="Rokas A."/>
            <person name="Rosa C.A."/>
            <person name="Scheuner C."/>
            <person name="Sibirny A.A."/>
            <person name="Slot J.C."/>
            <person name="Stielow J.B."/>
            <person name="Sun H."/>
            <person name="Kurtzman C.P."/>
            <person name="Blackwell M."/>
            <person name="Grigoriev I.V."/>
            <person name="Jeffries T.W."/>
        </authorList>
    </citation>
    <scope>NUCLEOTIDE SEQUENCE [LARGE SCALE GENOMIC DNA]</scope>
    <source>
        <strain evidence="8">NRRL Y-1933</strain>
    </source>
</reference>
<dbReference type="RefSeq" id="XP_020078636.1">
    <property type="nucleotide sequence ID" value="XM_020218065.1"/>
</dbReference>
<dbReference type="GeneID" id="30992615"/>
<evidence type="ECO:0000256" key="2">
    <source>
        <dbReference type="ARBA" id="ARBA00004496"/>
    </source>
</evidence>
<comment type="subcellular location">
    <subcellularLocation>
        <location evidence="2">Cytoplasm</location>
    </subcellularLocation>
    <subcellularLocation>
        <location evidence="1">Nucleus</location>
    </subcellularLocation>
</comment>
<dbReference type="GO" id="GO:0005737">
    <property type="term" value="C:cytoplasm"/>
    <property type="evidence" value="ECO:0007669"/>
    <property type="project" value="UniProtKB-SubCell"/>
</dbReference>
<dbReference type="GO" id="GO:0005634">
    <property type="term" value="C:nucleus"/>
    <property type="evidence" value="ECO:0007669"/>
    <property type="project" value="UniProtKB-SubCell"/>
</dbReference>
<protein>
    <recommendedName>
        <fullName evidence="4">Damage-regulated import facilitator 1</fullName>
    </recommendedName>
</protein>
<dbReference type="InterPro" id="IPR013900">
    <property type="entry name" value="RNR_inhibitor"/>
</dbReference>
<proteinExistence type="inferred from homology"/>
<evidence type="ECO:0000313" key="7">
    <source>
        <dbReference type="EMBL" id="ODV69569.1"/>
    </source>
</evidence>
<accession>A0A1E4RQL8</accession>
<dbReference type="Pfam" id="PF08591">
    <property type="entry name" value="RNR_inhib"/>
    <property type="match status" value="1"/>
</dbReference>
<evidence type="ECO:0000256" key="4">
    <source>
        <dbReference type="ARBA" id="ARBA00021625"/>
    </source>
</evidence>
<evidence type="ECO:0000313" key="8">
    <source>
        <dbReference type="Proteomes" id="UP000095085"/>
    </source>
</evidence>
<evidence type="ECO:0000256" key="5">
    <source>
        <dbReference type="ARBA" id="ARBA00022490"/>
    </source>
</evidence>
<dbReference type="Proteomes" id="UP000095085">
    <property type="component" value="Unassembled WGS sequence"/>
</dbReference>
<organism evidence="7 8">
    <name type="scientific">Hyphopichia burtonii NRRL Y-1933</name>
    <dbReference type="NCBI Taxonomy" id="984485"/>
    <lineage>
        <taxon>Eukaryota</taxon>
        <taxon>Fungi</taxon>
        <taxon>Dikarya</taxon>
        <taxon>Ascomycota</taxon>
        <taxon>Saccharomycotina</taxon>
        <taxon>Pichiomycetes</taxon>
        <taxon>Debaryomycetaceae</taxon>
        <taxon>Hyphopichia</taxon>
    </lineage>
</organism>
<name>A0A1E4RQL8_9ASCO</name>
<sequence>KRQMNTAIQPQVENPDVAALSTIGMRIRKAVADGYNNGNTSNGLNNPYSVQRVPLPSHLSQPPSLTNHGSTIDSCSNVSEWESRYQNNKIVTIPQSNFDSTNKLKRNYDDIDDSPQAADLSDYRAKYGQLSFNEDF</sequence>
<keyword evidence="5" id="KW-0963">Cytoplasm</keyword>
<feature type="non-terminal residue" evidence="7">
    <location>
        <position position="1"/>
    </location>
</feature>
<keyword evidence="8" id="KW-1185">Reference proteome</keyword>
<feature type="non-terminal residue" evidence="7">
    <location>
        <position position="136"/>
    </location>
</feature>
<dbReference type="AlphaFoldDB" id="A0A1E4RQL8"/>
<evidence type="ECO:0000256" key="1">
    <source>
        <dbReference type="ARBA" id="ARBA00004123"/>
    </source>
</evidence>
<keyword evidence="6" id="KW-0539">Nucleus</keyword>
<evidence type="ECO:0000256" key="6">
    <source>
        <dbReference type="ARBA" id="ARBA00023242"/>
    </source>
</evidence>
<dbReference type="OrthoDB" id="4072855at2759"/>
<evidence type="ECO:0000256" key="3">
    <source>
        <dbReference type="ARBA" id="ARBA00005459"/>
    </source>
</evidence>
<dbReference type="EMBL" id="KV454538">
    <property type="protein sequence ID" value="ODV69569.1"/>
    <property type="molecule type" value="Genomic_DNA"/>
</dbReference>
<comment type="similarity">
    <text evidence="3">Belongs to the DIF1/spd1 family.</text>
</comment>
<gene>
    <name evidence="7" type="ORF">HYPBUDRAFT_100653</name>
</gene>